<evidence type="ECO:0000313" key="2">
    <source>
        <dbReference type="EMBL" id="KAH0905908.1"/>
    </source>
</evidence>
<name>A0ABQ8BM78_BRANA</name>
<feature type="non-terminal residue" evidence="2">
    <location>
        <position position="1"/>
    </location>
</feature>
<protein>
    <submittedName>
        <fullName evidence="2">Uncharacterized protein</fullName>
    </submittedName>
</protein>
<proteinExistence type="predicted"/>
<feature type="signal peptide" evidence="1">
    <location>
        <begin position="1"/>
        <end position="17"/>
    </location>
</feature>
<gene>
    <name evidence="2" type="ORF">HID58_037735</name>
</gene>
<evidence type="ECO:0000256" key="1">
    <source>
        <dbReference type="SAM" id="SignalP"/>
    </source>
</evidence>
<keyword evidence="1" id="KW-0732">Signal</keyword>
<evidence type="ECO:0000313" key="3">
    <source>
        <dbReference type="Proteomes" id="UP000824890"/>
    </source>
</evidence>
<keyword evidence="3" id="KW-1185">Reference proteome</keyword>
<feature type="chain" id="PRO_5046025210" evidence="1">
    <location>
        <begin position="18"/>
        <end position="315"/>
    </location>
</feature>
<dbReference type="EMBL" id="JAGKQM010000010">
    <property type="protein sequence ID" value="KAH0905908.1"/>
    <property type="molecule type" value="Genomic_DNA"/>
</dbReference>
<dbReference type="Proteomes" id="UP000824890">
    <property type="component" value="Unassembled WGS sequence"/>
</dbReference>
<sequence length="315" mass="35436">FYVLYLYLILGSGLSRAATLHHLALTIESIVMSVTRRKVGKQRQMQDLKRKSTEELKAFVEISCTTSPNHLVSVRKAYCLLLNSSLAEYTGSEEAQLHKYDGIFGFTKETIKRKGDEDTRRHVEVKERTFDKSVSFVSQPKGSDCCSIFILLNTHCLSSQCMQSIVHGVMPDDIARLLNRACYYSAVRFMAYIHREYKKTSLSYQRGGGIYHLITSYLVAANTNMEVLLEVVEAEAKLVVAKTIKVSTLLCLGASGARSIVAQTCALIFFVIQWLQEVAGGTTEHLTDSELRMFVDVCGEEYSSRQLQSNNVYPH</sequence>
<accession>A0ABQ8BM78</accession>
<reference evidence="2 3" key="1">
    <citation type="submission" date="2021-05" db="EMBL/GenBank/DDBJ databases">
        <title>Genome Assembly of Synthetic Allotetraploid Brassica napus Reveals Homoeologous Exchanges between Subgenomes.</title>
        <authorList>
            <person name="Davis J.T."/>
        </authorList>
    </citation>
    <scope>NUCLEOTIDE SEQUENCE [LARGE SCALE GENOMIC DNA]</scope>
    <source>
        <strain evidence="3">cv. Da-Ae</strain>
        <tissue evidence="2">Seedling</tissue>
    </source>
</reference>
<organism evidence="2 3">
    <name type="scientific">Brassica napus</name>
    <name type="common">Rape</name>
    <dbReference type="NCBI Taxonomy" id="3708"/>
    <lineage>
        <taxon>Eukaryota</taxon>
        <taxon>Viridiplantae</taxon>
        <taxon>Streptophyta</taxon>
        <taxon>Embryophyta</taxon>
        <taxon>Tracheophyta</taxon>
        <taxon>Spermatophyta</taxon>
        <taxon>Magnoliopsida</taxon>
        <taxon>eudicotyledons</taxon>
        <taxon>Gunneridae</taxon>
        <taxon>Pentapetalae</taxon>
        <taxon>rosids</taxon>
        <taxon>malvids</taxon>
        <taxon>Brassicales</taxon>
        <taxon>Brassicaceae</taxon>
        <taxon>Brassiceae</taxon>
        <taxon>Brassica</taxon>
    </lineage>
</organism>
<comment type="caution">
    <text evidence="2">The sequence shown here is derived from an EMBL/GenBank/DDBJ whole genome shotgun (WGS) entry which is preliminary data.</text>
</comment>